<dbReference type="SUPFAM" id="SSF55190">
    <property type="entry name" value="Arginyl-tRNA synthetase (ArgRS), N-terminal 'additional' domain"/>
    <property type="match status" value="1"/>
</dbReference>
<evidence type="ECO:0000256" key="4">
    <source>
        <dbReference type="ARBA" id="ARBA00022598"/>
    </source>
</evidence>
<keyword evidence="4 10" id="KW-0436">Ligase</keyword>
<sequence length="553" mass="62463">MKNIINIFKEDLEKIVLELVIDVEPTVEINKTGIQSDFSTTLALMGAKKIGKNPKELAELIKEKLLAVNNYDEVEVAGPGFINVKMKKKLLSSVIQKISAEKSTYGVQPRRNQIINIEYVSANPTGFLHVGHARNAVNGSVLEEIFKADGYEVQTEYYVNDAGNQINILAVTVFVHYLNLLGINAVKPENSYGGDMYDEVAGYLIDEFGDKFKTVTFSDAMINNQEVHQIFRKKSVDHFSYLIKQQLKDFGVVIEHWSSEQAMYDEKEIDKMLELYQGLGATYKKDNALWLRTTDFGDDKDRVLVKSDGTYTYIVPDLATHHIRIQRTKADKLINVWGGDHHGYIQRMRAGLALLGHDPKILEIEMVQMVRLIKDGAEYKMSKRKGTAVWLVDIQEMVGKDGLRYMLASKASSSHMDLDLDLIQQKNASNPIYYAQYATARCNSILKQAREKEITVNIENSELLSTPKEAELIVTLDNFGEVIKSASKNRAPQIICEYIQSIAKQFHSYYSDTKIIDENNILLSSVRLGLVAAVLQVLTNAFNLIGIEVLEKM</sequence>
<dbReference type="GO" id="GO:0004814">
    <property type="term" value="F:arginine-tRNA ligase activity"/>
    <property type="evidence" value="ECO:0007669"/>
    <property type="project" value="UniProtKB-UniRule"/>
</dbReference>
<evidence type="ECO:0000256" key="7">
    <source>
        <dbReference type="ARBA" id="ARBA00022917"/>
    </source>
</evidence>
<dbReference type="EMBL" id="CP025257">
    <property type="protein sequence ID" value="AUF83682.1"/>
    <property type="molecule type" value="Genomic_DNA"/>
</dbReference>
<evidence type="ECO:0000256" key="3">
    <source>
        <dbReference type="ARBA" id="ARBA00022490"/>
    </source>
</evidence>
<dbReference type="Gene3D" id="3.30.1360.70">
    <property type="entry name" value="Arginyl tRNA synthetase N-terminal domain"/>
    <property type="match status" value="1"/>
</dbReference>
<dbReference type="GO" id="GO:0005737">
    <property type="term" value="C:cytoplasm"/>
    <property type="evidence" value="ECO:0007669"/>
    <property type="project" value="UniProtKB-SubCell"/>
</dbReference>
<dbReference type="Gene3D" id="3.40.50.620">
    <property type="entry name" value="HUPs"/>
    <property type="match status" value="1"/>
</dbReference>
<dbReference type="InterPro" id="IPR036695">
    <property type="entry name" value="Arg-tRNA-synth_N_sf"/>
</dbReference>
<protein>
    <recommendedName>
        <fullName evidence="10">Arginine--tRNA ligase</fullName>
        <ecNumber evidence="10">6.1.1.19</ecNumber>
    </recommendedName>
    <alternativeName>
        <fullName evidence="10">Arginyl-tRNA synthetase</fullName>
        <shortName evidence="10">ArgRS</shortName>
    </alternativeName>
</protein>
<dbReference type="CDD" id="cd00671">
    <property type="entry name" value="ArgRS_core"/>
    <property type="match status" value="1"/>
</dbReference>
<dbReference type="GO" id="GO:0005524">
    <property type="term" value="F:ATP binding"/>
    <property type="evidence" value="ECO:0007669"/>
    <property type="project" value="UniProtKB-UniRule"/>
</dbReference>
<keyword evidence="8 10" id="KW-0030">Aminoacyl-tRNA synthetase</keyword>
<keyword evidence="3 10" id="KW-0963">Cytoplasm</keyword>
<dbReference type="Pfam" id="PF05746">
    <property type="entry name" value="DALR_1"/>
    <property type="match status" value="1"/>
</dbReference>
<evidence type="ECO:0000256" key="1">
    <source>
        <dbReference type="ARBA" id="ARBA00004496"/>
    </source>
</evidence>
<evidence type="ECO:0000256" key="9">
    <source>
        <dbReference type="ARBA" id="ARBA00049339"/>
    </source>
</evidence>
<dbReference type="SMART" id="SM00836">
    <property type="entry name" value="DALR_1"/>
    <property type="match status" value="1"/>
</dbReference>
<evidence type="ECO:0000256" key="11">
    <source>
        <dbReference type="RuleBase" id="RU363038"/>
    </source>
</evidence>
<evidence type="ECO:0000313" key="15">
    <source>
        <dbReference type="Proteomes" id="UP000233419"/>
    </source>
</evidence>
<dbReference type="KEGG" id="msyr:CXP39_02635"/>
<evidence type="ECO:0000256" key="5">
    <source>
        <dbReference type="ARBA" id="ARBA00022741"/>
    </source>
</evidence>
<dbReference type="FunFam" id="1.10.730.10:FF:000008">
    <property type="entry name" value="Arginine--tRNA ligase"/>
    <property type="match status" value="1"/>
</dbReference>
<accession>A0A2K9BRQ2</accession>
<dbReference type="InterPro" id="IPR005148">
    <property type="entry name" value="Arg-tRNA-synth_N"/>
</dbReference>
<name>A0A2K9BRQ2_9MOLU</name>
<keyword evidence="15" id="KW-1185">Reference proteome</keyword>
<evidence type="ECO:0000256" key="8">
    <source>
        <dbReference type="ARBA" id="ARBA00023146"/>
    </source>
</evidence>
<dbReference type="InterPro" id="IPR009080">
    <property type="entry name" value="tRNAsynth_Ia_anticodon-bd"/>
</dbReference>
<keyword evidence="7 10" id="KW-0648">Protein biosynthesis</keyword>
<dbReference type="InterPro" id="IPR014729">
    <property type="entry name" value="Rossmann-like_a/b/a_fold"/>
</dbReference>
<dbReference type="InterPro" id="IPR001278">
    <property type="entry name" value="Arg-tRNA-ligase"/>
</dbReference>
<feature type="domain" description="Arginyl tRNA synthetase N-terminal" evidence="13">
    <location>
        <begin position="2"/>
        <end position="86"/>
    </location>
</feature>
<dbReference type="Proteomes" id="UP000233419">
    <property type="component" value="Chromosome"/>
</dbReference>
<keyword evidence="5 10" id="KW-0547">Nucleotide-binding</keyword>
<proteinExistence type="inferred from homology"/>
<dbReference type="PANTHER" id="PTHR11956">
    <property type="entry name" value="ARGINYL-TRNA SYNTHETASE"/>
    <property type="match status" value="1"/>
</dbReference>
<evidence type="ECO:0000313" key="14">
    <source>
        <dbReference type="EMBL" id="AUF83682.1"/>
    </source>
</evidence>
<dbReference type="NCBIfam" id="TIGR00456">
    <property type="entry name" value="argS"/>
    <property type="match status" value="1"/>
</dbReference>
<comment type="subunit">
    <text evidence="10">Monomer.</text>
</comment>
<dbReference type="SUPFAM" id="SSF47323">
    <property type="entry name" value="Anticodon-binding domain of a subclass of class I aminoacyl-tRNA synthetases"/>
    <property type="match status" value="1"/>
</dbReference>
<keyword evidence="6 10" id="KW-0067">ATP-binding</keyword>
<dbReference type="HAMAP" id="MF_00123">
    <property type="entry name" value="Arg_tRNA_synth"/>
    <property type="match status" value="1"/>
</dbReference>
<dbReference type="PROSITE" id="PS00178">
    <property type="entry name" value="AA_TRNA_LIGASE_I"/>
    <property type="match status" value="1"/>
</dbReference>
<evidence type="ECO:0000259" key="13">
    <source>
        <dbReference type="SMART" id="SM01016"/>
    </source>
</evidence>
<comment type="catalytic activity">
    <reaction evidence="9 10">
        <text>tRNA(Arg) + L-arginine + ATP = L-arginyl-tRNA(Arg) + AMP + diphosphate</text>
        <dbReference type="Rhea" id="RHEA:20301"/>
        <dbReference type="Rhea" id="RHEA-COMP:9658"/>
        <dbReference type="Rhea" id="RHEA-COMP:9673"/>
        <dbReference type="ChEBI" id="CHEBI:30616"/>
        <dbReference type="ChEBI" id="CHEBI:32682"/>
        <dbReference type="ChEBI" id="CHEBI:33019"/>
        <dbReference type="ChEBI" id="CHEBI:78442"/>
        <dbReference type="ChEBI" id="CHEBI:78513"/>
        <dbReference type="ChEBI" id="CHEBI:456215"/>
        <dbReference type="EC" id="6.1.1.19"/>
    </reaction>
</comment>
<dbReference type="SMART" id="SM01016">
    <property type="entry name" value="Arg_tRNA_synt_N"/>
    <property type="match status" value="1"/>
</dbReference>
<evidence type="ECO:0000256" key="6">
    <source>
        <dbReference type="ARBA" id="ARBA00022840"/>
    </source>
</evidence>
<dbReference type="AlphaFoldDB" id="A0A2K9BRQ2"/>
<dbReference type="InterPro" id="IPR008909">
    <property type="entry name" value="DALR_anticod-bd"/>
</dbReference>
<evidence type="ECO:0000259" key="12">
    <source>
        <dbReference type="SMART" id="SM00836"/>
    </source>
</evidence>
<dbReference type="OrthoDB" id="9805987at2"/>
<dbReference type="SUPFAM" id="SSF52374">
    <property type="entry name" value="Nucleotidylyl transferase"/>
    <property type="match status" value="1"/>
</dbReference>
<comment type="similarity">
    <text evidence="2 10 11">Belongs to the class-I aminoacyl-tRNA synthetase family.</text>
</comment>
<feature type="domain" description="DALR anticodon binding" evidence="12">
    <location>
        <begin position="435"/>
        <end position="553"/>
    </location>
</feature>
<evidence type="ECO:0000256" key="10">
    <source>
        <dbReference type="HAMAP-Rule" id="MF_00123"/>
    </source>
</evidence>
<reference evidence="14 15" key="1">
    <citation type="submission" date="2017-12" db="EMBL/GenBank/DDBJ databases">
        <title>Mesoplasma syrphidae YJS, Complete Genome.</title>
        <authorList>
            <person name="Knight T.F."/>
            <person name="Citino T."/>
            <person name="Rubinstein R."/>
            <person name="Neuschaefer Z."/>
        </authorList>
    </citation>
    <scope>NUCLEOTIDE SEQUENCE [LARGE SCALE GENOMIC DNA]</scope>
    <source>
        <strain evidence="14 15">YJS</strain>
    </source>
</reference>
<organism evidence="14 15">
    <name type="scientific">Mesoplasma syrphidae</name>
    <dbReference type="NCBI Taxonomy" id="225999"/>
    <lineage>
        <taxon>Bacteria</taxon>
        <taxon>Bacillati</taxon>
        <taxon>Mycoplasmatota</taxon>
        <taxon>Mollicutes</taxon>
        <taxon>Entomoplasmatales</taxon>
        <taxon>Entomoplasmataceae</taxon>
        <taxon>Mesoplasma</taxon>
    </lineage>
</organism>
<evidence type="ECO:0000256" key="2">
    <source>
        <dbReference type="ARBA" id="ARBA00005594"/>
    </source>
</evidence>
<dbReference type="Pfam" id="PF03485">
    <property type="entry name" value="Arg_tRNA_synt_N"/>
    <property type="match status" value="1"/>
</dbReference>
<dbReference type="GO" id="GO:0006420">
    <property type="term" value="P:arginyl-tRNA aminoacylation"/>
    <property type="evidence" value="ECO:0007669"/>
    <property type="project" value="UniProtKB-UniRule"/>
</dbReference>
<dbReference type="PRINTS" id="PR01038">
    <property type="entry name" value="TRNASYNTHARG"/>
</dbReference>
<gene>
    <name evidence="10" type="primary">argS</name>
    <name evidence="14" type="ORF">CXP39_02635</name>
</gene>
<dbReference type="InterPro" id="IPR001412">
    <property type="entry name" value="aa-tRNA-synth_I_CS"/>
</dbReference>
<dbReference type="InterPro" id="IPR035684">
    <property type="entry name" value="ArgRS_core"/>
</dbReference>
<dbReference type="EC" id="6.1.1.19" evidence="10"/>
<comment type="subcellular location">
    <subcellularLocation>
        <location evidence="1 10">Cytoplasm</location>
    </subcellularLocation>
</comment>
<dbReference type="Gene3D" id="1.10.730.10">
    <property type="entry name" value="Isoleucyl-tRNA Synthetase, Domain 1"/>
    <property type="match status" value="1"/>
</dbReference>
<dbReference type="Pfam" id="PF00750">
    <property type="entry name" value="tRNA-synt_1d"/>
    <property type="match status" value="1"/>
</dbReference>
<dbReference type="PANTHER" id="PTHR11956:SF5">
    <property type="entry name" value="ARGININE--TRNA LIGASE, CYTOPLASMIC"/>
    <property type="match status" value="1"/>
</dbReference>
<feature type="short sequence motif" description="'HIGH' region" evidence="10">
    <location>
        <begin position="122"/>
        <end position="132"/>
    </location>
</feature>
<dbReference type="RefSeq" id="WP_027047969.1">
    <property type="nucleotide sequence ID" value="NZ_CP025257.1"/>
</dbReference>